<dbReference type="NCBIfam" id="TIGR00685">
    <property type="entry name" value="T6PP"/>
    <property type="match status" value="1"/>
</dbReference>
<dbReference type="Proteomes" id="UP000602442">
    <property type="component" value="Unassembled WGS sequence"/>
</dbReference>
<evidence type="ECO:0000256" key="1">
    <source>
        <dbReference type="ARBA" id="ARBA00022801"/>
    </source>
</evidence>
<dbReference type="GO" id="GO:0004805">
    <property type="term" value="F:trehalose-phosphatase activity"/>
    <property type="evidence" value="ECO:0007669"/>
    <property type="project" value="UniProtKB-EC"/>
</dbReference>
<comment type="pathway">
    <text evidence="2">Glycan biosynthesis; trehalose biosynthesis.</text>
</comment>
<evidence type="ECO:0000256" key="2">
    <source>
        <dbReference type="RuleBase" id="RU361117"/>
    </source>
</evidence>
<dbReference type="PANTHER" id="PTHR43768:SF3">
    <property type="entry name" value="TREHALOSE 6-PHOSPHATE PHOSPHATASE"/>
    <property type="match status" value="1"/>
</dbReference>
<sequence>MIAAPIGAPEAFGSQILGVLAELPCLTDASIALDRPFMVSNSLPPPPALDTLNEEQSIALFLDFDGTLVDIADTPDSIEVPGDLSQRLGSLHERLEGRLAVVSGRALADLEKHTGELSVARAGSHGSDCRDAGGAAIGAEPKDLAKDTRDSIAEFAEAHGFSLEVKTHGAALHYRSDPTLEHKGLQFAQALAEERGIIVKQGKCVIEFVADEANKASAVRAFMETTLFAGSTPVFIGDDVTDEDGMRAANELGGFGIAVGDRPSENARYGLASPAAVHHWLQL</sequence>
<dbReference type="Gene3D" id="3.40.50.1000">
    <property type="entry name" value="HAD superfamily/HAD-like"/>
    <property type="match status" value="1"/>
</dbReference>
<keyword evidence="2" id="KW-0460">Magnesium</keyword>
<keyword evidence="4" id="KW-1185">Reference proteome</keyword>
<dbReference type="InterPro" id="IPR044651">
    <property type="entry name" value="OTSB-like"/>
</dbReference>
<reference evidence="3 4" key="1">
    <citation type="submission" date="2020-11" db="EMBL/GenBank/DDBJ databases">
        <title>Erythrobacter sediminis sp. nov., a marine bacterium from a tidal flat of Garorim Bay.</title>
        <authorList>
            <person name="Kim D."/>
            <person name="Yoo Y."/>
            <person name="Kim J.-J."/>
        </authorList>
    </citation>
    <scope>NUCLEOTIDE SEQUENCE [LARGE SCALE GENOMIC DNA]</scope>
    <source>
        <strain evidence="3 4">JGD-13</strain>
    </source>
</reference>
<evidence type="ECO:0000313" key="4">
    <source>
        <dbReference type="Proteomes" id="UP000602442"/>
    </source>
</evidence>
<organism evidence="3 4">
    <name type="scientific">Aurantiacibacter sediminis</name>
    <dbReference type="NCBI Taxonomy" id="2793064"/>
    <lineage>
        <taxon>Bacteria</taxon>
        <taxon>Pseudomonadati</taxon>
        <taxon>Pseudomonadota</taxon>
        <taxon>Alphaproteobacteria</taxon>
        <taxon>Sphingomonadales</taxon>
        <taxon>Erythrobacteraceae</taxon>
        <taxon>Aurantiacibacter</taxon>
    </lineage>
</organism>
<dbReference type="InterPro" id="IPR023214">
    <property type="entry name" value="HAD_sf"/>
</dbReference>
<protein>
    <recommendedName>
        <fullName evidence="2">Trehalose 6-phosphate phosphatase</fullName>
        <ecNumber evidence="2">3.1.3.12</ecNumber>
    </recommendedName>
</protein>
<dbReference type="EMBL" id="JAEANY010000003">
    <property type="protein sequence ID" value="MBH5322862.1"/>
    <property type="molecule type" value="Genomic_DNA"/>
</dbReference>
<comment type="cofactor">
    <cofactor evidence="2">
        <name>Mg(2+)</name>
        <dbReference type="ChEBI" id="CHEBI:18420"/>
    </cofactor>
</comment>
<keyword evidence="2" id="KW-0479">Metal-binding</keyword>
<dbReference type="InterPro" id="IPR003337">
    <property type="entry name" value="Trehalose_PPase"/>
</dbReference>
<dbReference type="InterPro" id="IPR036412">
    <property type="entry name" value="HAD-like_sf"/>
</dbReference>
<dbReference type="RefSeq" id="WP_197921597.1">
    <property type="nucleotide sequence ID" value="NZ_CAWPTA010000008.1"/>
</dbReference>
<comment type="function">
    <text evidence="2">Removes the phosphate from trehalose 6-phosphate to produce free trehalose.</text>
</comment>
<dbReference type="EC" id="3.1.3.12" evidence="2"/>
<name>A0ABS0N4Z2_9SPHN</name>
<gene>
    <name evidence="3" type="primary">otsB</name>
    <name evidence="3" type="ORF">I5L03_09715</name>
</gene>
<evidence type="ECO:0000313" key="3">
    <source>
        <dbReference type="EMBL" id="MBH5322862.1"/>
    </source>
</evidence>
<comment type="similarity">
    <text evidence="2">Belongs to the trehalose phosphatase family.</text>
</comment>
<dbReference type="Pfam" id="PF02358">
    <property type="entry name" value="Trehalose_PPase"/>
    <property type="match status" value="1"/>
</dbReference>
<proteinExistence type="inferred from homology"/>
<accession>A0ABS0N4Z2</accession>
<keyword evidence="1 2" id="KW-0378">Hydrolase</keyword>
<dbReference type="SUPFAM" id="SSF56784">
    <property type="entry name" value="HAD-like"/>
    <property type="match status" value="1"/>
</dbReference>
<comment type="caution">
    <text evidence="3">The sequence shown here is derived from an EMBL/GenBank/DDBJ whole genome shotgun (WGS) entry which is preliminary data.</text>
</comment>
<dbReference type="Gene3D" id="3.30.70.1020">
    <property type="entry name" value="Trehalose-6-phosphate phosphatase related protein, domain 2"/>
    <property type="match status" value="1"/>
</dbReference>
<comment type="catalytic activity">
    <reaction evidence="2">
        <text>alpha,alpha-trehalose 6-phosphate + H2O = alpha,alpha-trehalose + phosphate</text>
        <dbReference type="Rhea" id="RHEA:23420"/>
        <dbReference type="ChEBI" id="CHEBI:15377"/>
        <dbReference type="ChEBI" id="CHEBI:16551"/>
        <dbReference type="ChEBI" id="CHEBI:43474"/>
        <dbReference type="ChEBI" id="CHEBI:58429"/>
        <dbReference type="EC" id="3.1.3.12"/>
    </reaction>
</comment>
<dbReference type="PANTHER" id="PTHR43768">
    <property type="entry name" value="TREHALOSE 6-PHOSPHATE PHOSPHATASE"/>
    <property type="match status" value="1"/>
</dbReference>